<dbReference type="KEGG" id="mis:MICPUN_88806"/>
<reference evidence="11 12" key="1">
    <citation type="journal article" date="2009" name="Science">
        <title>Green evolution and dynamic adaptations revealed by genomes of the marine picoeukaryotes Micromonas.</title>
        <authorList>
            <person name="Worden A.Z."/>
            <person name="Lee J.H."/>
            <person name="Mock T."/>
            <person name="Rouze P."/>
            <person name="Simmons M.P."/>
            <person name="Aerts A.L."/>
            <person name="Allen A.E."/>
            <person name="Cuvelier M.L."/>
            <person name="Derelle E."/>
            <person name="Everett M.V."/>
            <person name="Foulon E."/>
            <person name="Grimwood J."/>
            <person name="Gundlach H."/>
            <person name="Henrissat B."/>
            <person name="Napoli C."/>
            <person name="McDonald S.M."/>
            <person name="Parker M.S."/>
            <person name="Rombauts S."/>
            <person name="Salamov A."/>
            <person name="Von Dassow P."/>
            <person name="Badger J.H."/>
            <person name="Coutinho P.M."/>
            <person name="Demir E."/>
            <person name="Dubchak I."/>
            <person name="Gentemann C."/>
            <person name="Eikrem W."/>
            <person name="Gready J.E."/>
            <person name="John U."/>
            <person name="Lanier W."/>
            <person name="Lindquist E.A."/>
            <person name="Lucas S."/>
            <person name="Mayer K.F."/>
            <person name="Moreau H."/>
            <person name="Not F."/>
            <person name="Otillar R."/>
            <person name="Panaud O."/>
            <person name="Pangilinan J."/>
            <person name="Paulsen I."/>
            <person name="Piegu B."/>
            <person name="Poliakov A."/>
            <person name="Robbens S."/>
            <person name="Schmutz J."/>
            <person name="Toulza E."/>
            <person name="Wyss T."/>
            <person name="Zelensky A."/>
            <person name="Zhou K."/>
            <person name="Armbrust E.V."/>
            <person name="Bhattacharya D."/>
            <person name="Goodenough U.W."/>
            <person name="Van de Peer Y."/>
            <person name="Grigoriev I.V."/>
        </authorList>
    </citation>
    <scope>NUCLEOTIDE SEQUENCE [LARGE SCALE GENOMIC DNA]</scope>
    <source>
        <strain evidence="12">RCC299 / NOUM17</strain>
    </source>
</reference>
<proteinExistence type="inferred from homology"/>
<dbReference type="EMBL" id="CP001333">
    <property type="protein sequence ID" value="ACO67697.1"/>
    <property type="molecule type" value="Genomic_DNA"/>
</dbReference>
<dbReference type="InterPro" id="IPR027417">
    <property type="entry name" value="P-loop_NTPase"/>
</dbReference>
<evidence type="ECO:0000256" key="1">
    <source>
        <dbReference type="ARBA" id="ARBA00004875"/>
    </source>
</evidence>
<feature type="non-terminal residue" evidence="11">
    <location>
        <position position="153"/>
    </location>
</feature>
<comment type="similarity">
    <text evidence="2 9">Belongs to the gluconokinase GntK/GntV family.</text>
</comment>
<dbReference type="AlphaFoldDB" id="C1EIL0"/>
<comment type="catalytic activity">
    <reaction evidence="8 9">
        <text>D-gluconate + ATP = 6-phospho-D-gluconate + ADP + H(+)</text>
        <dbReference type="Rhea" id="RHEA:19433"/>
        <dbReference type="ChEBI" id="CHEBI:15378"/>
        <dbReference type="ChEBI" id="CHEBI:18391"/>
        <dbReference type="ChEBI" id="CHEBI:30616"/>
        <dbReference type="ChEBI" id="CHEBI:58759"/>
        <dbReference type="ChEBI" id="CHEBI:456216"/>
        <dbReference type="EC" id="2.7.1.12"/>
    </reaction>
</comment>
<feature type="region of interest" description="Disordered" evidence="10">
    <location>
        <begin position="37"/>
        <end position="58"/>
    </location>
</feature>
<organism evidence="11 12">
    <name type="scientific">Micromonas commoda (strain RCC299 / NOUM17 / CCMP2709)</name>
    <name type="common">Picoplanktonic green alga</name>
    <dbReference type="NCBI Taxonomy" id="296587"/>
    <lineage>
        <taxon>Eukaryota</taxon>
        <taxon>Viridiplantae</taxon>
        <taxon>Chlorophyta</taxon>
        <taxon>Mamiellophyceae</taxon>
        <taxon>Mamiellales</taxon>
        <taxon>Mamiellaceae</taxon>
        <taxon>Micromonas</taxon>
    </lineage>
</organism>
<dbReference type="GO" id="GO:0046316">
    <property type="term" value="F:gluconokinase activity"/>
    <property type="evidence" value="ECO:0007669"/>
    <property type="project" value="UniProtKB-EC"/>
</dbReference>
<sequence length="153" mass="17008">MSRVWVIMGAAGSGKSTTAEKVSFELKRIYKNRPAPVFIEGDDHHPPENKAKMSRGIPLDDTDRAPWLEAIKKGMIDPIGGKDIFVTCSALKKSYRDTLASVAETDVVKSVRFICLKVTEDELRSRLEKRQETDPSHPLGAALLQSQLESLEI</sequence>
<keyword evidence="4 9" id="KW-0808">Transferase</keyword>
<evidence type="ECO:0000256" key="5">
    <source>
        <dbReference type="ARBA" id="ARBA00022741"/>
    </source>
</evidence>
<evidence type="ECO:0000256" key="3">
    <source>
        <dbReference type="ARBA" id="ARBA00012054"/>
    </source>
</evidence>
<keyword evidence="7 9" id="KW-0067">ATP-binding</keyword>
<keyword evidence="12" id="KW-1185">Reference proteome</keyword>
<evidence type="ECO:0000313" key="12">
    <source>
        <dbReference type="Proteomes" id="UP000002009"/>
    </source>
</evidence>
<dbReference type="SUPFAM" id="SSF52540">
    <property type="entry name" value="P-loop containing nucleoside triphosphate hydrolases"/>
    <property type="match status" value="1"/>
</dbReference>
<accession>C1EIL0</accession>
<evidence type="ECO:0000256" key="8">
    <source>
        <dbReference type="ARBA" id="ARBA00048090"/>
    </source>
</evidence>
<dbReference type="PANTHER" id="PTHR43442">
    <property type="entry name" value="GLUCONOKINASE-RELATED"/>
    <property type="match status" value="1"/>
</dbReference>
<evidence type="ECO:0000256" key="4">
    <source>
        <dbReference type="ARBA" id="ARBA00022679"/>
    </source>
</evidence>
<evidence type="ECO:0000256" key="6">
    <source>
        <dbReference type="ARBA" id="ARBA00022777"/>
    </source>
</evidence>
<dbReference type="Proteomes" id="UP000002009">
    <property type="component" value="Chromosome 15"/>
</dbReference>
<dbReference type="PANTHER" id="PTHR43442:SF3">
    <property type="entry name" value="GLUCONOKINASE-RELATED"/>
    <property type="match status" value="1"/>
</dbReference>
<keyword evidence="5 9" id="KW-0547">Nucleotide-binding</keyword>
<dbReference type="Gene3D" id="3.40.50.300">
    <property type="entry name" value="P-loop containing nucleotide triphosphate hydrolases"/>
    <property type="match status" value="1"/>
</dbReference>
<evidence type="ECO:0000313" key="11">
    <source>
        <dbReference type="EMBL" id="ACO67697.1"/>
    </source>
</evidence>
<dbReference type="GeneID" id="8249371"/>
<feature type="compositionally biased region" description="Basic and acidic residues" evidence="10">
    <location>
        <begin position="41"/>
        <end position="51"/>
    </location>
</feature>
<dbReference type="NCBIfam" id="TIGR01313">
    <property type="entry name" value="therm_gnt_kin"/>
    <property type="match status" value="1"/>
</dbReference>
<dbReference type="OMA" id="NRIYVIM"/>
<evidence type="ECO:0000256" key="10">
    <source>
        <dbReference type="SAM" id="MobiDB-lite"/>
    </source>
</evidence>
<evidence type="ECO:0000256" key="2">
    <source>
        <dbReference type="ARBA" id="ARBA00008420"/>
    </source>
</evidence>
<protein>
    <recommendedName>
        <fullName evidence="3 9">Gluconokinase</fullName>
        <ecNumber evidence="3 9">2.7.1.12</ecNumber>
    </recommendedName>
</protein>
<gene>
    <name evidence="11" type="ORF">MICPUN_88806</name>
</gene>
<dbReference type="RefSeq" id="XP_002506439.1">
    <property type="nucleotide sequence ID" value="XM_002506393.1"/>
</dbReference>
<dbReference type="GO" id="GO:0005975">
    <property type="term" value="P:carbohydrate metabolic process"/>
    <property type="evidence" value="ECO:0007669"/>
    <property type="project" value="InterPro"/>
</dbReference>
<dbReference type="GO" id="GO:0005737">
    <property type="term" value="C:cytoplasm"/>
    <property type="evidence" value="ECO:0007669"/>
    <property type="project" value="TreeGrafter"/>
</dbReference>
<keyword evidence="6 9" id="KW-0418">Kinase</keyword>
<dbReference type="CDD" id="cd02021">
    <property type="entry name" value="GntK"/>
    <property type="match status" value="1"/>
</dbReference>
<dbReference type="EC" id="2.7.1.12" evidence="3 9"/>
<dbReference type="UniPathway" id="UPA00792"/>
<evidence type="ECO:0000256" key="7">
    <source>
        <dbReference type="ARBA" id="ARBA00022840"/>
    </source>
</evidence>
<dbReference type="eggNOG" id="KOG3354">
    <property type="taxonomic scope" value="Eukaryota"/>
</dbReference>
<dbReference type="InParanoid" id="C1EIL0"/>
<evidence type="ECO:0000256" key="9">
    <source>
        <dbReference type="RuleBase" id="RU363066"/>
    </source>
</evidence>
<comment type="pathway">
    <text evidence="1 9">Carbohydrate acid metabolism; D-gluconate degradation.</text>
</comment>
<dbReference type="STRING" id="296587.C1EIL0"/>
<dbReference type="Pfam" id="PF13671">
    <property type="entry name" value="AAA_33"/>
    <property type="match status" value="1"/>
</dbReference>
<dbReference type="FunCoup" id="C1EIL0">
    <property type="interactions" value="409"/>
</dbReference>
<dbReference type="InterPro" id="IPR006001">
    <property type="entry name" value="Therm_gnt_kin"/>
</dbReference>
<name>C1EIL0_MICCC</name>
<dbReference type="GO" id="GO:0005524">
    <property type="term" value="F:ATP binding"/>
    <property type="evidence" value="ECO:0007669"/>
    <property type="project" value="UniProtKB-KW"/>
</dbReference>
<dbReference type="OrthoDB" id="275177at2759"/>